<name>A0A822ZZ49_NELNU</name>
<dbReference type="PANTHER" id="PTHR18952">
    <property type="entry name" value="CARBONIC ANHYDRASE"/>
    <property type="match status" value="1"/>
</dbReference>
<dbReference type="InterPro" id="IPR036398">
    <property type="entry name" value="CA_dom_sf"/>
</dbReference>
<dbReference type="GO" id="GO:0008270">
    <property type="term" value="F:zinc ion binding"/>
    <property type="evidence" value="ECO:0007669"/>
    <property type="project" value="InterPro"/>
</dbReference>
<evidence type="ECO:0000259" key="2">
    <source>
        <dbReference type="PROSITE" id="PS51144"/>
    </source>
</evidence>
<reference evidence="3 4" key="1">
    <citation type="journal article" date="2020" name="Mol. Biol. Evol.">
        <title>Distinct Expression and Methylation Patterns for Genes with Different Fates following a Single Whole-Genome Duplication in Flowering Plants.</title>
        <authorList>
            <person name="Shi T."/>
            <person name="Rahmani R.S."/>
            <person name="Gugger P.F."/>
            <person name="Wang M."/>
            <person name="Li H."/>
            <person name="Zhang Y."/>
            <person name="Li Z."/>
            <person name="Wang Q."/>
            <person name="Van de Peer Y."/>
            <person name="Marchal K."/>
            <person name="Chen J."/>
        </authorList>
    </citation>
    <scope>NUCLEOTIDE SEQUENCE [LARGE SCALE GENOMIC DNA]</scope>
    <source>
        <tissue evidence="3">Leaf</tissue>
    </source>
</reference>
<dbReference type="EMBL" id="DUZY01000008">
    <property type="protein sequence ID" value="DAD48801.1"/>
    <property type="molecule type" value="Genomic_DNA"/>
</dbReference>
<gene>
    <name evidence="3" type="ORF">HUJ06_018738</name>
</gene>
<dbReference type="PROSITE" id="PS51144">
    <property type="entry name" value="ALPHA_CA_2"/>
    <property type="match status" value="1"/>
</dbReference>
<sequence length="106" mass="11965">MKNLGTPFSALGLLCLLLILNSRSTTSQESEDEKSFDYVEGSKKGPDHWGELREEWAACKKGHMQSPIDLLHQRVEVVPNLGQLKRSYRPSNATLKNRGHDIEVTM</sequence>
<evidence type="ECO:0000313" key="4">
    <source>
        <dbReference type="Proteomes" id="UP000607653"/>
    </source>
</evidence>
<dbReference type="InterPro" id="IPR001148">
    <property type="entry name" value="CA_dom"/>
</dbReference>
<dbReference type="Gene3D" id="3.10.200.10">
    <property type="entry name" value="Alpha carbonic anhydrase"/>
    <property type="match status" value="1"/>
</dbReference>
<organism evidence="3 4">
    <name type="scientific">Nelumbo nucifera</name>
    <name type="common">Sacred lotus</name>
    <dbReference type="NCBI Taxonomy" id="4432"/>
    <lineage>
        <taxon>Eukaryota</taxon>
        <taxon>Viridiplantae</taxon>
        <taxon>Streptophyta</taxon>
        <taxon>Embryophyta</taxon>
        <taxon>Tracheophyta</taxon>
        <taxon>Spermatophyta</taxon>
        <taxon>Magnoliopsida</taxon>
        <taxon>Proteales</taxon>
        <taxon>Nelumbonaceae</taxon>
        <taxon>Nelumbo</taxon>
    </lineage>
</organism>
<dbReference type="SUPFAM" id="SSF51069">
    <property type="entry name" value="Carbonic anhydrase"/>
    <property type="match status" value="1"/>
</dbReference>
<evidence type="ECO:0000256" key="1">
    <source>
        <dbReference type="SAM" id="SignalP"/>
    </source>
</evidence>
<protein>
    <recommendedName>
        <fullName evidence="2">Alpha-carbonic anhydrase domain-containing protein</fullName>
    </recommendedName>
</protein>
<feature type="domain" description="Alpha-carbonic anhydrase" evidence="2">
    <location>
        <begin position="34"/>
        <end position="106"/>
    </location>
</feature>
<keyword evidence="4" id="KW-1185">Reference proteome</keyword>
<evidence type="ECO:0000313" key="3">
    <source>
        <dbReference type="EMBL" id="DAD48801.1"/>
    </source>
</evidence>
<proteinExistence type="predicted"/>
<feature type="signal peptide" evidence="1">
    <location>
        <begin position="1"/>
        <end position="27"/>
    </location>
</feature>
<dbReference type="Proteomes" id="UP000607653">
    <property type="component" value="Unassembled WGS sequence"/>
</dbReference>
<dbReference type="AlphaFoldDB" id="A0A822ZZ49"/>
<dbReference type="InterPro" id="IPR023561">
    <property type="entry name" value="Carbonic_anhydrase_a-class"/>
</dbReference>
<dbReference type="PANTHER" id="PTHR18952:SF208">
    <property type="entry name" value="CARBONIC ANHYDRASE XA-RELATED"/>
    <property type="match status" value="1"/>
</dbReference>
<accession>A0A822ZZ49</accession>
<keyword evidence="1" id="KW-0732">Signal</keyword>
<dbReference type="GO" id="GO:0004089">
    <property type="term" value="F:carbonate dehydratase activity"/>
    <property type="evidence" value="ECO:0007669"/>
    <property type="project" value="InterPro"/>
</dbReference>
<feature type="chain" id="PRO_5032598665" description="Alpha-carbonic anhydrase domain-containing protein" evidence="1">
    <location>
        <begin position="28"/>
        <end position="106"/>
    </location>
</feature>
<dbReference type="Pfam" id="PF00194">
    <property type="entry name" value="Carb_anhydrase"/>
    <property type="match status" value="1"/>
</dbReference>
<comment type="caution">
    <text evidence="3">The sequence shown here is derived from an EMBL/GenBank/DDBJ whole genome shotgun (WGS) entry which is preliminary data.</text>
</comment>